<comment type="caution">
    <text evidence="1">The sequence shown here is derived from an EMBL/GenBank/DDBJ whole genome shotgun (WGS) entry which is preliminary data.</text>
</comment>
<name>A0A073IUH7_9RHOB</name>
<protein>
    <submittedName>
        <fullName evidence="1">Transposase</fullName>
    </submittedName>
</protein>
<dbReference type="OrthoDB" id="5288220at2"/>
<dbReference type="InterPro" id="IPR008868">
    <property type="entry name" value="TniB"/>
</dbReference>
<sequence length="324" mass="36491">MTDHATIARTLETVRNFHIASERDAEITEHLERLLQRDELGNLMPEPLRVTKTGETRGVLMIGGPGSGKSHLVDRALAKQPVLAEGEYGQPRYIKCSVPSPATFKSMTLALLQKTGYVEASKRKEAWALWELLQERLRLMGTAVLWIDEAHDLFCADRGMILRALKSLMQGDDALVVVLSGTEDLGKIIRTDPQVQRRFSTIILPTLSEEVDGELFKDILTYYCDRAGRGAPVEADLIARLFHGARYRFGRAVELIVHAIEMALVADDADLTIDHFARAWGMQEGCTAQKNVFYAEQFWLLKPDADEDDELVVKRRSKTRKRVS</sequence>
<dbReference type="CDD" id="cd00009">
    <property type="entry name" value="AAA"/>
    <property type="match status" value="1"/>
</dbReference>
<dbReference type="Pfam" id="PF05621">
    <property type="entry name" value="TniB"/>
    <property type="match status" value="1"/>
</dbReference>
<organism evidence="1 2">
    <name type="scientific">Sulfitobacter donghicola DSW-25 = KCTC 12864 = JCM 14565</name>
    <dbReference type="NCBI Taxonomy" id="1300350"/>
    <lineage>
        <taxon>Bacteria</taxon>
        <taxon>Pseudomonadati</taxon>
        <taxon>Pseudomonadota</taxon>
        <taxon>Alphaproteobacteria</taxon>
        <taxon>Rhodobacterales</taxon>
        <taxon>Roseobacteraceae</taxon>
        <taxon>Sulfitobacter</taxon>
    </lineage>
</organism>
<dbReference type="EMBL" id="JAMC01000004">
    <property type="protein sequence ID" value="KEJ89012.1"/>
    <property type="molecule type" value="Genomic_DNA"/>
</dbReference>
<dbReference type="RefSeq" id="WP_025058577.1">
    <property type="nucleotide sequence ID" value="NZ_JAMC01000004.1"/>
</dbReference>
<dbReference type="STRING" id="1300350.Z948_1141"/>
<accession>A0A073IUH7</accession>
<gene>
    <name evidence="1" type="ORF">DSW25_12305</name>
</gene>
<evidence type="ECO:0000313" key="1">
    <source>
        <dbReference type="EMBL" id="KEJ89012.1"/>
    </source>
</evidence>
<dbReference type="InterPro" id="IPR027417">
    <property type="entry name" value="P-loop_NTPase"/>
</dbReference>
<dbReference type="Gene3D" id="3.40.50.300">
    <property type="entry name" value="P-loop containing nucleotide triphosphate hydrolases"/>
    <property type="match status" value="1"/>
</dbReference>
<evidence type="ECO:0000313" key="2">
    <source>
        <dbReference type="Proteomes" id="UP000027734"/>
    </source>
</evidence>
<dbReference type="Proteomes" id="UP000027734">
    <property type="component" value="Unassembled WGS sequence"/>
</dbReference>
<keyword evidence="2" id="KW-1185">Reference proteome</keyword>
<dbReference type="AlphaFoldDB" id="A0A073IUH7"/>
<dbReference type="SUPFAM" id="SSF52540">
    <property type="entry name" value="P-loop containing nucleoside triphosphate hydrolases"/>
    <property type="match status" value="1"/>
</dbReference>
<dbReference type="eggNOG" id="COG1474">
    <property type="taxonomic scope" value="Bacteria"/>
</dbReference>
<proteinExistence type="predicted"/>
<reference evidence="1 2" key="1">
    <citation type="submission" date="2014-01" db="EMBL/GenBank/DDBJ databases">
        <title>Sulfitobacter donghicola JCM 14565 Genome Sequencing.</title>
        <authorList>
            <person name="Lai Q."/>
            <person name="Hong Z."/>
        </authorList>
    </citation>
    <scope>NUCLEOTIDE SEQUENCE [LARGE SCALE GENOMIC DNA]</scope>
    <source>
        <strain evidence="1 2">JCM 14565</strain>
    </source>
</reference>